<dbReference type="HOGENOM" id="CLU_109280_0_0_10"/>
<dbReference type="EMBL" id="CM001403">
    <property type="protein sequence ID" value="EHQ24629.1"/>
    <property type="molecule type" value="Genomic_DNA"/>
</dbReference>
<proteinExistence type="predicted"/>
<dbReference type="STRING" id="714943.Mucpa_0435"/>
<dbReference type="Proteomes" id="UP000002774">
    <property type="component" value="Chromosome"/>
</dbReference>
<protein>
    <recommendedName>
        <fullName evidence="3">TerB family tellurite resistance protein</fullName>
    </recommendedName>
</protein>
<sequence length="202" mass="22887">MVAIVLLCTVVTTQVEAQSDDMVQLILDIEKLTQLKGILTDMKTGYDIINGGYNEVKQIASGNLNIHTVFLNGLLAINPEIAKYGRVADIVLKQGYIVTEYQRYYSQFRNSGIFNSNEVGYLANVYTTLLQQSLQNLSQLIDVLAAGKLRMSDNERLKAIDRIYADTDDKLTFLRHFDQQTAVLAVQRQHELNNYSTLQKLY</sequence>
<evidence type="ECO:0000313" key="2">
    <source>
        <dbReference type="Proteomes" id="UP000002774"/>
    </source>
</evidence>
<dbReference type="AlphaFoldDB" id="H1XZ44"/>
<accession>H1XZ44</accession>
<organism evidence="1 2">
    <name type="scientific">Mucilaginibacter paludis DSM 18603</name>
    <dbReference type="NCBI Taxonomy" id="714943"/>
    <lineage>
        <taxon>Bacteria</taxon>
        <taxon>Pseudomonadati</taxon>
        <taxon>Bacteroidota</taxon>
        <taxon>Sphingobacteriia</taxon>
        <taxon>Sphingobacteriales</taxon>
        <taxon>Sphingobacteriaceae</taxon>
        <taxon>Mucilaginibacter</taxon>
    </lineage>
</organism>
<keyword evidence="2" id="KW-1185">Reference proteome</keyword>
<reference evidence="1" key="1">
    <citation type="submission" date="2011-09" db="EMBL/GenBank/DDBJ databases">
        <title>The permanent draft genome of Mucilaginibacter paludis DSM 18603.</title>
        <authorList>
            <consortium name="US DOE Joint Genome Institute (JGI-PGF)"/>
            <person name="Lucas S."/>
            <person name="Han J."/>
            <person name="Lapidus A."/>
            <person name="Bruce D."/>
            <person name="Goodwin L."/>
            <person name="Pitluck S."/>
            <person name="Peters L."/>
            <person name="Kyrpides N."/>
            <person name="Mavromatis K."/>
            <person name="Ivanova N."/>
            <person name="Mikhailova N."/>
            <person name="Held B."/>
            <person name="Detter J.C."/>
            <person name="Tapia R."/>
            <person name="Han C."/>
            <person name="Land M."/>
            <person name="Hauser L."/>
            <person name="Markowitz V."/>
            <person name="Cheng J.-F."/>
            <person name="Hugenholtz P."/>
            <person name="Woyke T."/>
            <person name="Wu D."/>
            <person name="Tindall B."/>
            <person name="Brambilla E."/>
            <person name="Klenk H.-P."/>
            <person name="Eisen J.A."/>
        </authorList>
    </citation>
    <scope>NUCLEOTIDE SEQUENCE [LARGE SCALE GENOMIC DNA]</scope>
    <source>
        <strain evidence="1">DSM 18603</strain>
    </source>
</reference>
<gene>
    <name evidence="1" type="ORF">Mucpa_0435</name>
</gene>
<evidence type="ECO:0008006" key="3">
    <source>
        <dbReference type="Google" id="ProtNLM"/>
    </source>
</evidence>
<dbReference type="eggNOG" id="COG0497">
    <property type="taxonomic scope" value="Bacteria"/>
</dbReference>
<name>H1XZ44_9SPHI</name>
<evidence type="ECO:0000313" key="1">
    <source>
        <dbReference type="EMBL" id="EHQ24629.1"/>
    </source>
</evidence>